<evidence type="ECO:0000313" key="3">
    <source>
        <dbReference type="Proteomes" id="UP000181899"/>
    </source>
</evidence>
<dbReference type="eggNOG" id="COG3359">
    <property type="taxonomic scope" value="Bacteria"/>
</dbReference>
<evidence type="ECO:0000259" key="1">
    <source>
        <dbReference type="Pfam" id="PF13482"/>
    </source>
</evidence>
<dbReference type="InterPro" id="IPR038720">
    <property type="entry name" value="YprB_RNase_H-like_dom"/>
</dbReference>
<reference evidence="2 3" key="1">
    <citation type="submission" date="2016-10" db="EMBL/GenBank/DDBJ databases">
        <authorList>
            <person name="de Groot N.N."/>
        </authorList>
    </citation>
    <scope>NUCLEOTIDE SEQUENCE [LARGE SCALE GENOMIC DNA]</scope>
    <source>
        <strain evidence="2 3">ML2</strain>
    </source>
</reference>
<accession>A0A1I4YQG8</accession>
<keyword evidence="3" id="KW-1185">Reference proteome</keyword>
<dbReference type="Proteomes" id="UP000181899">
    <property type="component" value="Unassembled WGS sequence"/>
</dbReference>
<protein>
    <submittedName>
        <fullName evidence="2">RNase_H superfamily protein</fullName>
    </submittedName>
</protein>
<organism evidence="2 3">
    <name type="scientific">Proteiniclasticum ruminis</name>
    <dbReference type="NCBI Taxonomy" id="398199"/>
    <lineage>
        <taxon>Bacteria</taxon>
        <taxon>Bacillati</taxon>
        <taxon>Bacillota</taxon>
        <taxon>Clostridia</taxon>
        <taxon>Eubacteriales</taxon>
        <taxon>Clostridiaceae</taxon>
        <taxon>Proteiniclasticum</taxon>
    </lineage>
</organism>
<dbReference type="STRING" id="398199.SAMN05421804_101327"/>
<proteinExistence type="predicted"/>
<dbReference type="OrthoDB" id="1930305at2"/>
<dbReference type="AlphaFoldDB" id="A0A1I4YQG8"/>
<gene>
    <name evidence="2" type="ORF">SAMN04488695_101736</name>
</gene>
<name>A0A1I4YQG8_9CLOT</name>
<evidence type="ECO:0000313" key="2">
    <source>
        <dbReference type="EMBL" id="SFN40252.1"/>
    </source>
</evidence>
<dbReference type="RefSeq" id="WP_074910418.1">
    <property type="nucleotide sequence ID" value="NZ_FOVK01000001.1"/>
</dbReference>
<feature type="domain" description="YprB ribonuclease H-like" evidence="1">
    <location>
        <begin position="31"/>
        <end position="208"/>
    </location>
</feature>
<sequence length="263" mass="30950">MLKQQEVIPVAVQGSEQTLKFHGKEIIRNAIFFDLEHYLYKEPIAIGVFGAAVYDEAEKAVITTQYMIENKRDARAILELTKEYFINQKNNGKQYLVTFSGNNDFLVINHLYQKYDILYSFEDEFELIDLQKEYEHKFQKNIGLKNLEKLHQIDRGGELISGMTLAKTFSKIIKDQGYFDRMPLEKVEKILKYNEEDVVNLFNIMNRWESVTMDDVLILEEKLQREKMEKLALKALLEEQIELEKDESNHPFKGQKEELGYSS</sequence>
<dbReference type="EMBL" id="FOVK01000001">
    <property type="protein sequence ID" value="SFN40252.1"/>
    <property type="molecule type" value="Genomic_DNA"/>
</dbReference>
<dbReference type="Pfam" id="PF13482">
    <property type="entry name" value="RNase_H_2"/>
    <property type="match status" value="1"/>
</dbReference>